<evidence type="ECO:0000256" key="1">
    <source>
        <dbReference type="ARBA" id="ARBA00004651"/>
    </source>
</evidence>
<protein>
    <recommendedName>
        <fullName evidence="9">Putative ionotropic receptor ligand binding domain-containing protein</fullName>
    </recommendedName>
</protein>
<dbReference type="AlphaFoldDB" id="A0A0P8XJS0"/>
<evidence type="ECO:0000259" key="9">
    <source>
        <dbReference type="Pfam" id="PF24061"/>
    </source>
</evidence>
<gene>
    <name evidence="10" type="primary">Dana\GF28132</name>
    <name evidence="10" type="ORF">GF28132</name>
</gene>
<proteinExistence type="predicted"/>
<dbReference type="InterPro" id="IPR056198">
    <property type="entry name" value="LBD_receptor"/>
</dbReference>
<evidence type="ECO:0000256" key="4">
    <source>
        <dbReference type="ARBA" id="ARBA00022989"/>
    </source>
</evidence>
<dbReference type="Pfam" id="PF24061">
    <property type="entry name" value="LBD_receptor"/>
    <property type="match status" value="1"/>
</dbReference>
<organism evidence="10 11">
    <name type="scientific">Drosophila ananassae</name>
    <name type="common">Fruit fly</name>
    <dbReference type="NCBI Taxonomy" id="7217"/>
    <lineage>
        <taxon>Eukaryota</taxon>
        <taxon>Metazoa</taxon>
        <taxon>Ecdysozoa</taxon>
        <taxon>Arthropoda</taxon>
        <taxon>Hexapoda</taxon>
        <taxon>Insecta</taxon>
        <taxon>Pterygota</taxon>
        <taxon>Neoptera</taxon>
        <taxon>Endopterygota</taxon>
        <taxon>Diptera</taxon>
        <taxon>Brachycera</taxon>
        <taxon>Muscomorpha</taxon>
        <taxon>Ephydroidea</taxon>
        <taxon>Drosophilidae</taxon>
        <taxon>Drosophila</taxon>
        <taxon>Sophophora</taxon>
    </lineage>
</organism>
<evidence type="ECO:0000256" key="7">
    <source>
        <dbReference type="ARBA" id="ARBA00023180"/>
    </source>
</evidence>
<keyword evidence="3 8" id="KW-0812">Transmembrane</keyword>
<dbReference type="KEGG" id="dan:26515541"/>
<dbReference type="Gene3D" id="3.40.190.10">
    <property type="entry name" value="Periplasmic binding protein-like II"/>
    <property type="match status" value="1"/>
</dbReference>
<keyword evidence="4 8" id="KW-1133">Transmembrane helix</keyword>
<keyword evidence="2" id="KW-1003">Cell membrane</keyword>
<dbReference type="CTD" id="7354418"/>
<dbReference type="GO" id="GO:0005886">
    <property type="term" value="C:plasma membrane"/>
    <property type="evidence" value="ECO:0007669"/>
    <property type="project" value="UniProtKB-SubCell"/>
</dbReference>
<keyword evidence="6" id="KW-0675">Receptor</keyword>
<comment type="subcellular location">
    <subcellularLocation>
        <location evidence="1">Cell membrane</location>
        <topology evidence="1">Multi-pass membrane protein</topology>
    </subcellularLocation>
</comment>
<evidence type="ECO:0000256" key="6">
    <source>
        <dbReference type="ARBA" id="ARBA00023170"/>
    </source>
</evidence>
<dbReference type="FunCoup" id="A0A0P8XJS0">
    <property type="interactions" value="10"/>
</dbReference>
<sequence>MNTTASRGSIQAIYKSYVENSRIDMQGEDANVYVARALRLVIETVLTQLSATLVVTISTRELGTAQWFEYVINNLVDSWHLAAVQLLSFREDRPPVRVSGRKRVNLLLVDSYAGLLDTNITEDNADFDDLDYYFIFLQARDRFIPQQKQLILDHCLNHYWLNCNVMIQTAQVEVLVYTFYPYTANRCQRADPVLVNQFDGRQWMQNGSMFPDKLDQMHGCPLTVLTWHQPPFVALHWDPNSEELQASGFEIQLLEYMSQQMNFSVHLSNLSLLRPEKYYLAEGKAEGPLEILLQRRANLSLGYFRQTARRKKLLTTPMSYYSANLVAIVSLERYRLGPLALLVFPFDLTVWLLLLSAVTLHTGLQILRRQNGLQIWALLLGASVGRWPRPWRFRIIASHWLWASIPLRVTYQSLLFHLIRLQLYESPPLQLDDLIGEGYQAVSTANTQRLIQEVPQVAQNRRMFHALDAASDWEVLASLQRDRYGKIFGIVNQDVSQSYLQSFASMEEDAYHVLRQPVNVEYVGMYMPKHSYMYAKVDETVRRLDAGGFILAWRRAAFNVRRWDSDQEQMSRQLVNHTKLSGIYIVLAGMYLLSGILFAGEVLLHRRNQNAQSRR</sequence>
<evidence type="ECO:0000313" key="11">
    <source>
        <dbReference type="Proteomes" id="UP000007801"/>
    </source>
</evidence>
<dbReference type="InterPro" id="IPR052192">
    <property type="entry name" value="Insect_Ionotropic_Sensory_Rcpt"/>
</dbReference>
<accession>A0A0P8XJS0</accession>
<evidence type="ECO:0000256" key="8">
    <source>
        <dbReference type="SAM" id="Phobius"/>
    </source>
</evidence>
<dbReference type="InParanoid" id="A0A0P8XJS0"/>
<name>A0A0P8XJS0_DROAN</name>
<keyword evidence="7" id="KW-0325">Glycoprotein</keyword>
<evidence type="ECO:0000256" key="5">
    <source>
        <dbReference type="ARBA" id="ARBA00023136"/>
    </source>
</evidence>
<keyword evidence="11" id="KW-1185">Reference proteome</keyword>
<evidence type="ECO:0000313" key="10">
    <source>
        <dbReference type="EMBL" id="KPU75073.1"/>
    </source>
</evidence>
<dbReference type="OrthoDB" id="8050636at2759"/>
<dbReference type="EMBL" id="CH902622">
    <property type="protein sequence ID" value="KPU75073.1"/>
    <property type="molecule type" value="Genomic_DNA"/>
</dbReference>
<dbReference type="PANTHER" id="PTHR42643">
    <property type="entry name" value="IONOTROPIC RECEPTOR 20A-RELATED"/>
    <property type="match status" value="1"/>
</dbReference>
<keyword evidence="5 8" id="KW-0472">Membrane</keyword>
<reference evidence="10 11" key="1">
    <citation type="journal article" date="2007" name="Nature">
        <title>Evolution of genes and genomes on the Drosophila phylogeny.</title>
        <authorList>
            <consortium name="Drosophila 12 Genomes Consortium"/>
            <person name="Clark A.G."/>
            <person name="Eisen M.B."/>
            <person name="Smith D.R."/>
            <person name="Bergman C.M."/>
            <person name="Oliver B."/>
            <person name="Markow T.A."/>
            <person name="Kaufman T.C."/>
            <person name="Kellis M."/>
            <person name="Gelbart W."/>
            <person name="Iyer V.N."/>
            <person name="Pollard D.A."/>
            <person name="Sackton T.B."/>
            <person name="Larracuente A.M."/>
            <person name="Singh N.D."/>
            <person name="Abad J.P."/>
            <person name="Abt D.N."/>
            <person name="Adryan B."/>
            <person name="Aguade M."/>
            <person name="Akashi H."/>
            <person name="Anderson W.W."/>
            <person name="Aquadro C.F."/>
            <person name="Ardell D.H."/>
            <person name="Arguello R."/>
            <person name="Artieri C.G."/>
            <person name="Barbash D.A."/>
            <person name="Barker D."/>
            <person name="Barsanti P."/>
            <person name="Batterham P."/>
            <person name="Batzoglou S."/>
            <person name="Begun D."/>
            <person name="Bhutkar A."/>
            <person name="Blanco E."/>
            <person name="Bosak S.A."/>
            <person name="Bradley R.K."/>
            <person name="Brand A.D."/>
            <person name="Brent M.R."/>
            <person name="Brooks A.N."/>
            <person name="Brown R.H."/>
            <person name="Butlin R.K."/>
            <person name="Caggese C."/>
            <person name="Calvi B.R."/>
            <person name="Bernardo de Carvalho A."/>
            <person name="Caspi A."/>
            <person name="Castrezana S."/>
            <person name="Celniker S.E."/>
            <person name="Chang J.L."/>
            <person name="Chapple C."/>
            <person name="Chatterji S."/>
            <person name="Chinwalla A."/>
            <person name="Civetta A."/>
            <person name="Clifton S.W."/>
            <person name="Comeron J.M."/>
            <person name="Costello J.C."/>
            <person name="Coyne J.A."/>
            <person name="Daub J."/>
            <person name="David R.G."/>
            <person name="Delcher A.L."/>
            <person name="Delehaunty K."/>
            <person name="Do C.B."/>
            <person name="Ebling H."/>
            <person name="Edwards K."/>
            <person name="Eickbush T."/>
            <person name="Evans J.D."/>
            <person name="Filipski A."/>
            <person name="Findeiss S."/>
            <person name="Freyhult E."/>
            <person name="Fulton L."/>
            <person name="Fulton R."/>
            <person name="Garcia A.C."/>
            <person name="Gardiner A."/>
            <person name="Garfield D.A."/>
            <person name="Garvin B.E."/>
            <person name="Gibson G."/>
            <person name="Gilbert D."/>
            <person name="Gnerre S."/>
            <person name="Godfrey J."/>
            <person name="Good R."/>
            <person name="Gotea V."/>
            <person name="Gravely B."/>
            <person name="Greenberg A.J."/>
            <person name="Griffiths-Jones S."/>
            <person name="Gross S."/>
            <person name="Guigo R."/>
            <person name="Gustafson E.A."/>
            <person name="Haerty W."/>
            <person name="Hahn M.W."/>
            <person name="Halligan D.L."/>
            <person name="Halpern A.L."/>
            <person name="Halter G.M."/>
            <person name="Han M.V."/>
            <person name="Heger A."/>
            <person name="Hillier L."/>
            <person name="Hinrichs A.S."/>
            <person name="Holmes I."/>
            <person name="Hoskins R.A."/>
            <person name="Hubisz M.J."/>
            <person name="Hultmark D."/>
            <person name="Huntley M.A."/>
            <person name="Jaffe D.B."/>
            <person name="Jagadeeshan S."/>
            <person name="Jeck W.R."/>
            <person name="Johnson J."/>
            <person name="Jones C.D."/>
            <person name="Jordan W.C."/>
            <person name="Karpen G.H."/>
            <person name="Kataoka E."/>
            <person name="Keightley P.D."/>
            <person name="Kheradpour P."/>
            <person name="Kirkness E.F."/>
            <person name="Koerich L.B."/>
            <person name="Kristiansen K."/>
            <person name="Kudrna D."/>
            <person name="Kulathinal R.J."/>
            <person name="Kumar S."/>
            <person name="Kwok R."/>
            <person name="Lander E."/>
            <person name="Langley C.H."/>
            <person name="Lapoint R."/>
            <person name="Lazzaro B.P."/>
            <person name="Lee S.J."/>
            <person name="Levesque L."/>
            <person name="Li R."/>
            <person name="Lin C.F."/>
            <person name="Lin M.F."/>
            <person name="Lindblad-Toh K."/>
            <person name="Llopart A."/>
            <person name="Long M."/>
            <person name="Low L."/>
            <person name="Lozovsky E."/>
            <person name="Lu J."/>
            <person name="Luo M."/>
            <person name="Machado C.A."/>
            <person name="Makalowski W."/>
            <person name="Marzo M."/>
            <person name="Matsuda M."/>
            <person name="Matzkin L."/>
            <person name="McAllister B."/>
            <person name="McBride C.S."/>
            <person name="McKernan B."/>
            <person name="McKernan K."/>
            <person name="Mendez-Lago M."/>
            <person name="Minx P."/>
            <person name="Mollenhauer M.U."/>
            <person name="Montooth K."/>
            <person name="Mount S.M."/>
            <person name="Mu X."/>
            <person name="Myers E."/>
            <person name="Negre B."/>
            <person name="Newfeld S."/>
            <person name="Nielsen R."/>
            <person name="Noor M.A."/>
            <person name="O'Grady P."/>
            <person name="Pachter L."/>
            <person name="Papaceit M."/>
            <person name="Parisi M.J."/>
            <person name="Parisi M."/>
            <person name="Parts L."/>
            <person name="Pedersen J.S."/>
            <person name="Pesole G."/>
            <person name="Phillippy A.M."/>
            <person name="Ponting C.P."/>
            <person name="Pop M."/>
            <person name="Porcelli D."/>
            <person name="Powell J.R."/>
            <person name="Prohaska S."/>
            <person name="Pruitt K."/>
            <person name="Puig M."/>
            <person name="Quesneville H."/>
            <person name="Ram K.R."/>
            <person name="Rand D."/>
            <person name="Rasmussen M.D."/>
            <person name="Reed L.K."/>
            <person name="Reenan R."/>
            <person name="Reily A."/>
            <person name="Remington K.A."/>
            <person name="Rieger T.T."/>
            <person name="Ritchie M.G."/>
            <person name="Robin C."/>
            <person name="Rogers Y.H."/>
            <person name="Rohde C."/>
            <person name="Rozas J."/>
            <person name="Rubenfield M.J."/>
            <person name="Ruiz A."/>
            <person name="Russo S."/>
            <person name="Salzberg S.L."/>
            <person name="Sanchez-Gracia A."/>
            <person name="Saranga D.J."/>
            <person name="Sato H."/>
            <person name="Schaeffer S.W."/>
            <person name="Schatz M.C."/>
            <person name="Schlenke T."/>
            <person name="Schwartz R."/>
            <person name="Segarra C."/>
            <person name="Singh R.S."/>
            <person name="Sirot L."/>
            <person name="Sirota M."/>
            <person name="Sisneros N.B."/>
            <person name="Smith C.D."/>
            <person name="Smith T.F."/>
            <person name="Spieth J."/>
            <person name="Stage D.E."/>
            <person name="Stark A."/>
            <person name="Stephan W."/>
            <person name="Strausberg R.L."/>
            <person name="Strempel S."/>
            <person name="Sturgill D."/>
            <person name="Sutton G."/>
            <person name="Sutton G.G."/>
            <person name="Tao W."/>
            <person name="Teichmann S."/>
            <person name="Tobari Y.N."/>
            <person name="Tomimura Y."/>
            <person name="Tsolas J.M."/>
            <person name="Valente V.L."/>
            <person name="Venter E."/>
            <person name="Venter J.C."/>
            <person name="Vicario S."/>
            <person name="Vieira F.G."/>
            <person name="Vilella A.J."/>
            <person name="Villasante A."/>
            <person name="Walenz B."/>
            <person name="Wang J."/>
            <person name="Wasserman M."/>
            <person name="Watts T."/>
            <person name="Wilson D."/>
            <person name="Wilson R.K."/>
            <person name="Wing R.A."/>
            <person name="Wolfner M.F."/>
            <person name="Wong A."/>
            <person name="Wong G.K."/>
            <person name="Wu C.I."/>
            <person name="Wu G."/>
            <person name="Yamamoto D."/>
            <person name="Yang H.P."/>
            <person name="Yang S.P."/>
            <person name="Yorke J.A."/>
            <person name="Yoshida K."/>
            <person name="Zdobnov E."/>
            <person name="Zhang P."/>
            <person name="Zhang Y."/>
            <person name="Zimin A.V."/>
            <person name="Baldwin J."/>
            <person name="Abdouelleil A."/>
            <person name="Abdulkadir J."/>
            <person name="Abebe A."/>
            <person name="Abera B."/>
            <person name="Abreu J."/>
            <person name="Acer S.C."/>
            <person name="Aftuck L."/>
            <person name="Alexander A."/>
            <person name="An P."/>
            <person name="Anderson E."/>
            <person name="Anderson S."/>
            <person name="Arachi H."/>
            <person name="Azer M."/>
            <person name="Bachantsang P."/>
            <person name="Barry A."/>
            <person name="Bayul T."/>
            <person name="Berlin A."/>
            <person name="Bessette D."/>
            <person name="Bloom T."/>
            <person name="Blye J."/>
            <person name="Boguslavskiy L."/>
            <person name="Bonnet C."/>
            <person name="Boukhgalter B."/>
            <person name="Bourzgui I."/>
            <person name="Brown A."/>
            <person name="Cahill P."/>
            <person name="Channer S."/>
            <person name="Cheshatsang Y."/>
            <person name="Chuda L."/>
            <person name="Citroen M."/>
            <person name="Collymore A."/>
            <person name="Cooke P."/>
            <person name="Costello M."/>
            <person name="D'Aco K."/>
            <person name="Daza R."/>
            <person name="De Haan G."/>
            <person name="DeGray S."/>
            <person name="DeMaso C."/>
            <person name="Dhargay N."/>
            <person name="Dooley K."/>
            <person name="Dooley E."/>
            <person name="Doricent M."/>
            <person name="Dorje P."/>
            <person name="Dorjee K."/>
            <person name="Dupes A."/>
            <person name="Elong R."/>
            <person name="Falk J."/>
            <person name="Farina A."/>
            <person name="Faro S."/>
            <person name="Ferguson D."/>
            <person name="Fisher S."/>
            <person name="Foley C.D."/>
            <person name="Franke A."/>
            <person name="Friedrich D."/>
            <person name="Gadbois L."/>
            <person name="Gearin G."/>
            <person name="Gearin C.R."/>
            <person name="Giannoukos G."/>
            <person name="Goode T."/>
            <person name="Graham J."/>
            <person name="Grandbois E."/>
            <person name="Grewal S."/>
            <person name="Gyaltsen K."/>
            <person name="Hafez N."/>
            <person name="Hagos B."/>
            <person name="Hall J."/>
            <person name="Henson C."/>
            <person name="Hollinger A."/>
            <person name="Honan T."/>
            <person name="Huard M.D."/>
            <person name="Hughes L."/>
            <person name="Hurhula B."/>
            <person name="Husby M.E."/>
            <person name="Kamat A."/>
            <person name="Kanga B."/>
            <person name="Kashin S."/>
            <person name="Khazanovich D."/>
            <person name="Kisner P."/>
            <person name="Lance K."/>
            <person name="Lara M."/>
            <person name="Lee W."/>
            <person name="Lennon N."/>
            <person name="Letendre F."/>
            <person name="LeVine R."/>
            <person name="Lipovsky A."/>
            <person name="Liu X."/>
            <person name="Liu J."/>
            <person name="Liu S."/>
            <person name="Lokyitsang T."/>
            <person name="Lokyitsang Y."/>
            <person name="Lubonja R."/>
            <person name="Lui A."/>
            <person name="MacDonald P."/>
            <person name="Magnisalis V."/>
            <person name="Maru K."/>
            <person name="Matthews C."/>
            <person name="McCusker W."/>
            <person name="McDonough S."/>
            <person name="Mehta T."/>
            <person name="Meldrim J."/>
            <person name="Meneus L."/>
            <person name="Mihai O."/>
            <person name="Mihalev A."/>
            <person name="Mihova T."/>
            <person name="Mittelman R."/>
            <person name="Mlenga V."/>
            <person name="Montmayeur A."/>
            <person name="Mulrain L."/>
            <person name="Navidi A."/>
            <person name="Naylor J."/>
            <person name="Negash T."/>
            <person name="Nguyen T."/>
            <person name="Nguyen N."/>
            <person name="Nicol R."/>
            <person name="Norbu C."/>
            <person name="Norbu N."/>
            <person name="Novod N."/>
            <person name="O'Neill B."/>
            <person name="Osman S."/>
            <person name="Markiewicz E."/>
            <person name="Oyono O.L."/>
            <person name="Patti C."/>
            <person name="Phunkhang P."/>
            <person name="Pierre F."/>
            <person name="Priest M."/>
            <person name="Raghuraman S."/>
            <person name="Rege F."/>
            <person name="Reyes R."/>
            <person name="Rise C."/>
            <person name="Rogov P."/>
            <person name="Ross K."/>
            <person name="Ryan E."/>
            <person name="Settipalli S."/>
            <person name="Shea T."/>
            <person name="Sherpa N."/>
            <person name="Shi L."/>
            <person name="Shih D."/>
            <person name="Sparrow T."/>
            <person name="Spaulding J."/>
            <person name="Stalker J."/>
            <person name="Stange-Thomann N."/>
            <person name="Stavropoulos S."/>
            <person name="Stone C."/>
            <person name="Strader C."/>
            <person name="Tesfaye S."/>
            <person name="Thomson T."/>
            <person name="Thoulutsang Y."/>
            <person name="Thoulutsang D."/>
            <person name="Topham K."/>
            <person name="Topping I."/>
            <person name="Tsamla T."/>
            <person name="Vassiliev H."/>
            <person name="Vo A."/>
            <person name="Wangchuk T."/>
            <person name="Wangdi T."/>
            <person name="Weiand M."/>
            <person name="Wilkinson J."/>
            <person name="Wilson A."/>
            <person name="Yadav S."/>
            <person name="Young G."/>
            <person name="Yu Q."/>
            <person name="Zembek L."/>
            <person name="Zhong D."/>
            <person name="Zimmer A."/>
            <person name="Zwirko Z."/>
            <person name="Jaffe D.B."/>
            <person name="Alvarez P."/>
            <person name="Brockman W."/>
            <person name="Butler J."/>
            <person name="Chin C."/>
            <person name="Gnerre S."/>
            <person name="Grabherr M."/>
            <person name="Kleber M."/>
            <person name="Mauceli E."/>
            <person name="MacCallum I."/>
        </authorList>
    </citation>
    <scope>NUCLEOTIDE SEQUENCE [LARGE SCALE GENOMIC DNA]</scope>
    <source>
        <strain evidence="11">Tucson 14024-0371.13</strain>
    </source>
</reference>
<evidence type="ECO:0000256" key="2">
    <source>
        <dbReference type="ARBA" id="ARBA00022475"/>
    </source>
</evidence>
<feature type="domain" description="Putative ionotropic receptor ligand binding" evidence="9">
    <location>
        <begin position="25"/>
        <end position="215"/>
    </location>
</feature>
<evidence type="ECO:0000256" key="3">
    <source>
        <dbReference type="ARBA" id="ARBA00022692"/>
    </source>
</evidence>
<dbReference type="SUPFAM" id="SSF53850">
    <property type="entry name" value="Periplasmic binding protein-like II"/>
    <property type="match status" value="1"/>
</dbReference>
<dbReference type="Proteomes" id="UP000007801">
    <property type="component" value="Unassembled WGS sequence"/>
</dbReference>
<feature type="transmembrane region" description="Helical" evidence="8">
    <location>
        <begin position="582"/>
        <end position="604"/>
    </location>
</feature>
<dbReference type="PANTHER" id="PTHR42643:SF30">
    <property type="entry name" value="IONOTROPIC RECEPTOR 40A-RELATED"/>
    <property type="match status" value="1"/>
</dbReference>
<dbReference type="GeneID" id="26515541"/>